<gene>
    <name evidence="4 6" type="ORF">P152DRAFT_400729</name>
</gene>
<dbReference type="Pfam" id="PF01168">
    <property type="entry name" value="Ala_racemase_N"/>
    <property type="match status" value="1"/>
</dbReference>
<reference evidence="4 6" key="1">
    <citation type="submission" date="2020-01" db="EMBL/GenBank/DDBJ databases">
        <authorList>
            <consortium name="DOE Joint Genome Institute"/>
            <person name="Haridas S."/>
            <person name="Albert R."/>
            <person name="Binder M."/>
            <person name="Bloem J."/>
            <person name="Labutti K."/>
            <person name="Salamov A."/>
            <person name="Andreopoulos B."/>
            <person name="Baker S.E."/>
            <person name="Barry K."/>
            <person name="Bills G."/>
            <person name="Bluhm B.H."/>
            <person name="Cannon C."/>
            <person name="Castanera R."/>
            <person name="Culley D.E."/>
            <person name="Daum C."/>
            <person name="Ezra D."/>
            <person name="Gonzalez J.B."/>
            <person name="Henrissat B."/>
            <person name="Kuo A."/>
            <person name="Liang C."/>
            <person name="Lipzen A."/>
            <person name="Lutzoni F."/>
            <person name="Magnuson J."/>
            <person name="Mondo S."/>
            <person name="Nolan M."/>
            <person name="Ohm R."/>
            <person name="Pangilinan J."/>
            <person name="Park H.-J."/>
            <person name="Ramirez L."/>
            <person name="Alfaro M."/>
            <person name="Sun H."/>
            <person name="Tritt A."/>
            <person name="Yoshinaga Y."/>
            <person name="Zwiers L.-H."/>
            <person name="Turgeon B.G."/>
            <person name="Goodwin S.B."/>
            <person name="Spatafora J.W."/>
            <person name="Crous P.W."/>
            <person name="Grigoriev I.V."/>
        </authorList>
    </citation>
    <scope>NUCLEOTIDE SEQUENCE</scope>
    <source>
        <strain evidence="4 6">CBS 781.70</strain>
    </source>
</reference>
<protein>
    <recommendedName>
        <fullName evidence="3">D-serine dehydratase-like domain-containing protein</fullName>
    </recommendedName>
</protein>
<dbReference type="SUPFAM" id="SSF51419">
    <property type="entry name" value="PLP-binding barrel"/>
    <property type="match status" value="1"/>
</dbReference>
<dbReference type="GO" id="GO:0036088">
    <property type="term" value="P:D-serine catabolic process"/>
    <property type="evidence" value="ECO:0007669"/>
    <property type="project" value="TreeGrafter"/>
</dbReference>
<dbReference type="EMBL" id="ML975165">
    <property type="protein sequence ID" value="KAF1810565.1"/>
    <property type="molecule type" value="Genomic_DNA"/>
</dbReference>
<dbReference type="Gene3D" id="2.40.37.20">
    <property type="entry name" value="D-serine dehydratase-like domain"/>
    <property type="match status" value="1"/>
</dbReference>
<dbReference type="PANTHER" id="PTHR28004">
    <property type="entry name" value="ZGC:162816-RELATED"/>
    <property type="match status" value="1"/>
</dbReference>
<accession>A0A6G1FXE0</accession>
<dbReference type="InterPro" id="IPR001608">
    <property type="entry name" value="Ala_racemase_N"/>
</dbReference>
<sequence length="485" mass="53046">MSASSLLYPMPSVVALKSQFVGRHLRDVDAPAAVLDRAVVIRNCERMRTAASGAGVRFRGHVKTHKTVEVTQLQVGDSKEVRLIVSTIAELELLTPWLLDCKRQGKTIDVLYGVPVSKSALPRLIHFAQLLERELPIKIIIDTVSQFTMIKDYLLSHYPPQLLSSQRPPFQVGVYIKIDTGYGRAGIPPQSNECDTLLQYLAANEEPADCYSRFVLEGLYSHLGSSYGATGPKEAMSGFKQELTGLVDVLSVVKKSYTQAPDKALVLSVGASPTALALASELPDGSWDHSASSTVRAMLEDVMGDSEAPKHIVEVHAGVYTTLDMQQLATKSFGTMRTEDIAIRILAEVASVYTGRERPEALIAAGNLALGREPCREYSGWGVVTGWRSEGDTPGEGNGVNSSVYDFEGKTGWVVGRISQEHGILVWEGDRSQQRELRAGEKVLILPNHSCIAGAGYGWYLVVDSSRSGEERDVVQDVWVRCRGW</sequence>
<evidence type="ECO:0000256" key="1">
    <source>
        <dbReference type="ARBA" id="ARBA00005323"/>
    </source>
</evidence>
<dbReference type="GeneID" id="54417157"/>
<comment type="similarity">
    <text evidence="1">Belongs to the DSD1 family.</text>
</comment>
<dbReference type="Gene3D" id="3.20.20.10">
    <property type="entry name" value="Alanine racemase"/>
    <property type="match status" value="1"/>
</dbReference>
<evidence type="ECO:0000256" key="2">
    <source>
        <dbReference type="ARBA" id="ARBA00023239"/>
    </source>
</evidence>
<reference evidence="6" key="3">
    <citation type="submission" date="2025-04" db="UniProtKB">
        <authorList>
            <consortium name="RefSeq"/>
        </authorList>
    </citation>
    <scope>IDENTIFICATION</scope>
    <source>
        <strain evidence="6">CBS 781.70</strain>
    </source>
</reference>
<name>A0A6G1FXE0_9PEZI</name>
<dbReference type="InterPro" id="IPR029066">
    <property type="entry name" value="PLP-binding_barrel"/>
</dbReference>
<dbReference type="Proteomes" id="UP000504638">
    <property type="component" value="Unplaced"/>
</dbReference>
<dbReference type="RefSeq" id="XP_033532196.1">
    <property type="nucleotide sequence ID" value="XM_033676587.1"/>
</dbReference>
<reference evidence="6" key="2">
    <citation type="submission" date="2020-04" db="EMBL/GenBank/DDBJ databases">
        <authorList>
            <consortium name="NCBI Genome Project"/>
        </authorList>
    </citation>
    <scope>NUCLEOTIDE SEQUENCE</scope>
    <source>
        <strain evidence="6">CBS 781.70</strain>
    </source>
</reference>
<evidence type="ECO:0000313" key="4">
    <source>
        <dbReference type="EMBL" id="KAF1810565.1"/>
    </source>
</evidence>
<dbReference type="InterPro" id="IPR051466">
    <property type="entry name" value="D-amino_acid_metab_enzyme"/>
</dbReference>
<dbReference type="InterPro" id="IPR026956">
    <property type="entry name" value="D-ser_dehydrat-like_dom"/>
</dbReference>
<dbReference type="AlphaFoldDB" id="A0A6G1FXE0"/>
<dbReference type="OrthoDB" id="20198at2759"/>
<keyword evidence="5" id="KW-1185">Reference proteome</keyword>
<feature type="domain" description="D-serine dehydratase-like" evidence="3">
    <location>
        <begin position="342"/>
        <end position="464"/>
    </location>
</feature>
<dbReference type="InterPro" id="IPR042208">
    <property type="entry name" value="D-ser_dehydrat-like_sf"/>
</dbReference>
<organism evidence="4">
    <name type="scientific">Eremomyces bilateralis CBS 781.70</name>
    <dbReference type="NCBI Taxonomy" id="1392243"/>
    <lineage>
        <taxon>Eukaryota</taxon>
        <taxon>Fungi</taxon>
        <taxon>Dikarya</taxon>
        <taxon>Ascomycota</taxon>
        <taxon>Pezizomycotina</taxon>
        <taxon>Dothideomycetes</taxon>
        <taxon>Dothideomycetes incertae sedis</taxon>
        <taxon>Eremomycetales</taxon>
        <taxon>Eremomycetaceae</taxon>
        <taxon>Eremomyces</taxon>
    </lineage>
</organism>
<dbReference type="PANTHER" id="PTHR28004:SF2">
    <property type="entry name" value="D-SERINE DEHYDRATASE"/>
    <property type="match status" value="1"/>
</dbReference>
<evidence type="ECO:0000313" key="6">
    <source>
        <dbReference type="RefSeq" id="XP_033532196.1"/>
    </source>
</evidence>
<evidence type="ECO:0000259" key="3">
    <source>
        <dbReference type="SMART" id="SM01119"/>
    </source>
</evidence>
<dbReference type="SMART" id="SM01119">
    <property type="entry name" value="D-ser_dehydrat"/>
    <property type="match status" value="1"/>
</dbReference>
<proteinExistence type="inferred from homology"/>
<evidence type="ECO:0000313" key="5">
    <source>
        <dbReference type="Proteomes" id="UP000504638"/>
    </source>
</evidence>
<keyword evidence="2" id="KW-0456">Lyase</keyword>
<dbReference type="Pfam" id="PF14031">
    <property type="entry name" value="D-ser_dehydrat"/>
    <property type="match status" value="1"/>
</dbReference>
<dbReference type="GO" id="GO:0008721">
    <property type="term" value="F:D-serine ammonia-lyase activity"/>
    <property type="evidence" value="ECO:0007669"/>
    <property type="project" value="TreeGrafter"/>
</dbReference>